<keyword evidence="3" id="KW-1185">Reference proteome</keyword>
<accession>A0A9N7VLR8</accession>
<comment type="caution">
    <text evidence="2">The sequence shown here is derived from an EMBL/GenBank/DDBJ whole genome shotgun (WGS) entry which is preliminary data.</text>
</comment>
<dbReference type="Proteomes" id="UP001153269">
    <property type="component" value="Unassembled WGS sequence"/>
</dbReference>
<evidence type="ECO:0000256" key="1">
    <source>
        <dbReference type="SAM" id="MobiDB-lite"/>
    </source>
</evidence>
<sequence length="108" mass="11985">MWKRSARRNTTAERWKSGIPVRQAISPKITIGLQQRQPAPHSRAESELLAAVWTGDTYPSRLTLRLGLLSESEPPRQRYHGGERVTDPMEAGGGGLRGGVEGEEVTFF</sequence>
<organism evidence="2 3">
    <name type="scientific">Pleuronectes platessa</name>
    <name type="common">European plaice</name>
    <dbReference type="NCBI Taxonomy" id="8262"/>
    <lineage>
        <taxon>Eukaryota</taxon>
        <taxon>Metazoa</taxon>
        <taxon>Chordata</taxon>
        <taxon>Craniata</taxon>
        <taxon>Vertebrata</taxon>
        <taxon>Euteleostomi</taxon>
        <taxon>Actinopterygii</taxon>
        <taxon>Neopterygii</taxon>
        <taxon>Teleostei</taxon>
        <taxon>Neoteleostei</taxon>
        <taxon>Acanthomorphata</taxon>
        <taxon>Carangaria</taxon>
        <taxon>Pleuronectiformes</taxon>
        <taxon>Pleuronectoidei</taxon>
        <taxon>Pleuronectidae</taxon>
        <taxon>Pleuronectes</taxon>
    </lineage>
</organism>
<gene>
    <name evidence="2" type="ORF">PLEPLA_LOCUS39326</name>
</gene>
<proteinExistence type="predicted"/>
<reference evidence="2" key="1">
    <citation type="submission" date="2020-03" db="EMBL/GenBank/DDBJ databases">
        <authorList>
            <person name="Weist P."/>
        </authorList>
    </citation>
    <scope>NUCLEOTIDE SEQUENCE</scope>
</reference>
<feature type="compositionally biased region" description="Basic and acidic residues" evidence="1">
    <location>
        <begin position="73"/>
        <end position="87"/>
    </location>
</feature>
<evidence type="ECO:0000313" key="3">
    <source>
        <dbReference type="Proteomes" id="UP001153269"/>
    </source>
</evidence>
<name>A0A9N7VLR8_PLEPL</name>
<dbReference type="AlphaFoldDB" id="A0A9N7VLR8"/>
<dbReference type="EMBL" id="CADEAL010004094">
    <property type="protein sequence ID" value="CAB1451632.1"/>
    <property type="molecule type" value="Genomic_DNA"/>
</dbReference>
<evidence type="ECO:0000313" key="2">
    <source>
        <dbReference type="EMBL" id="CAB1451632.1"/>
    </source>
</evidence>
<feature type="region of interest" description="Disordered" evidence="1">
    <location>
        <begin position="73"/>
        <end position="108"/>
    </location>
</feature>
<protein>
    <submittedName>
        <fullName evidence="2">Uncharacterized protein</fullName>
    </submittedName>
</protein>